<evidence type="ECO:0000256" key="5">
    <source>
        <dbReference type="ARBA" id="ARBA00022679"/>
    </source>
</evidence>
<keyword evidence="8 11" id="KW-1133">Transmembrane helix</keyword>
<evidence type="ECO:0000313" key="12">
    <source>
        <dbReference type="EMBL" id="KAH3659873.1"/>
    </source>
</evidence>
<keyword evidence="4 11" id="KW-0328">Glycosyltransferase</keyword>
<comment type="pathway">
    <text evidence="2">Glycolipid biosynthesis; glycosylphosphatidylinositol-anchor biosynthesis.</text>
</comment>
<dbReference type="GO" id="GO:0005789">
    <property type="term" value="C:endoplasmic reticulum membrane"/>
    <property type="evidence" value="ECO:0007669"/>
    <property type="project" value="UniProtKB-SubCell"/>
</dbReference>
<comment type="caution">
    <text evidence="12">The sequence shown here is derived from an EMBL/GenBank/DDBJ whole genome shotgun (WGS) entry which is preliminary data.</text>
</comment>
<dbReference type="PANTHER" id="PTHR22760">
    <property type="entry name" value="GLYCOSYLTRANSFERASE"/>
    <property type="match status" value="1"/>
</dbReference>
<evidence type="ECO:0000256" key="8">
    <source>
        <dbReference type="ARBA" id="ARBA00022989"/>
    </source>
</evidence>
<keyword evidence="6 11" id="KW-0812">Transmembrane</keyword>
<reference evidence="12" key="1">
    <citation type="journal article" date="2021" name="Open Biol.">
        <title>Shared evolutionary footprints suggest mitochondrial oxidative damage underlies multiple complex I losses in fungi.</title>
        <authorList>
            <person name="Schikora-Tamarit M.A."/>
            <person name="Marcet-Houben M."/>
            <person name="Nosek J."/>
            <person name="Gabaldon T."/>
        </authorList>
    </citation>
    <scope>NUCLEOTIDE SEQUENCE</scope>
    <source>
        <strain evidence="12">NCAIM Y.01608</strain>
    </source>
</reference>
<feature type="transmembrane region" description="Helical" evidence="11">
    <location>
        <begin position="206"/>
        <end position="227"/>
    </location>
</feature>
<protein>
    <recommendedName>
        <fullName evidence="11">Mannosyltransferase</fullName>
        <ecNumber evidence="11">2.4.1.-</ecNumber>
    </recommendedName>
</protein>
<comment type="subcellular location">
    <subcellularLocation>
        <location evidence="1 11">Endoplasmic reticulum membrane</location>
        <topology evidence="1 11">Multi-pass membrane protein</topology>
    </subcellularLocation>
</comment>
<keyword evidence="9 11" id="KW-0472">Membrane</keyword>
<dbReference type="PANTHER" id="PTHR22760:SF3">
    <property type="entry name" value="GPI MANNOSYLTRANSFERASE 4"/>
    <property type="match status" value="1"/>
</dbReference>
<dbReference type="EMBL" id="JAEUBD010001504">
    <property type="protein sequence ID" value="KAH3659873.1"/>
    <property type="molecule type" value="Genomic_DNA"/>
</dbReference>
<accession>A0A9P8NT47</accession>
<gene>
    <name evidence="12" type="ORF">OGATHE_005918</name>
</gene>
<dbReference type="InterPro" id="IPR005599">
    <property type="entry name" value="GPI_mannosylTrfase"/>
</dbReference>
<reference evidence="12" key="2">
    <citation type="submission" date="2021-01" db="EMBL/GenBank/DDBJ databases">
        <authorList>
            <person name="Schikora-Tamarit M.A."/>
        </authorList>
    </citation>
    <scope>NUCLEOTIDE SEQUENCE</scope>
    <source>
        <strain evidence="12">NCAIM Y.01608</strain>
    </source>
</reference>
<dbReference type="Proteomes" id="UP000788993">
    <property type="component" value="Unassembled WGS sequence"/>
</dbReference>
<evidence type="ECO:0000256" key="1">
    <source>
        <dbReference type="ARBA" id="ARBA00004477"/>
    </source>
</evidence>
<evidence type="ECO:0000256" key="6">
    <source>
        <dbReference type="ARBA" id="ARBA00022692"/>
    </source>
</evidence>
<sequence length="493" mass="57336">MIWHWNWETVWWSFHILALFLRLECVSWLSYIHPDEFFQTFQPLFNDNVPWEFQHACRSIVPIKWIQIVVQSLGESPIGSYKLVKLIYSLMTLIAIQVTLRKLHLRRRDFSTALLLADTSYVTLVYQSHTFSNSIETCVLLYTVWIINDMRKALETKEKGISSYKLLFLGFLVSFGIFNRVTFVAWLVLPAIFVLKYGLRNKLQSLLAIQSFVFFSLIFIAADSYYFTGSINTSIITPLNNLLYNSKISNLAQHGLHPYYQHVLVNYPTMFGPLIFLVFPFTTKSIKSTSFLTVASGMIVLSLVPHQELRFLIPMVPLWASCVDISRSSIKKVLLMLWIPFNLGMLVFMGKLHQGGVIPAMQELQHHSGNFVFWRTYKPPTWFLQNGSLSFINKDEPDFANRARNATSPFVIDCMGYEYESLEPLLSDITEANGHVLLIAPQNAMLNFKNSSLRYHEIWSYKWHYNMDHFEFDKYGWETFKPGIGIFNFTAYL</sequence>
<keyword evidence="7 11" id="KW-0256">Endoplasmic reticulum</keyword>
<evidence type="ECO:0000256" key="10">
    <source>
        <dbReference type="ARBA" id="ARBA00038466"/>
    </source>
</evidence>
<evidence type="ECO:0000256" key="11">
    <source>
        <dbReference type="RuleBase" id="RU363075"/>
    </source>
</evidence>
<keyword evidence="5" id="KW-0808">Transferase</keyword>
<dbReference type="Pfam" id="PF03901">
    <property type="entry name" value="Glyco_transf_22"/>
    <property type="match status" value="1"/>
</dbReference>
<evidence type="ECO:0000256" key="9">
    <source>
        <dbReference type="ARBA" id="ARBA00023136"/>
    </source>
</evidence>
<evidence type="ECO:0000256" key="3">
    <source>
        <dbReference type="ARBA" id="ARBA00022502"/>
    </source>
</evidence>
<dbReference type="EC" id="2.4.1.-" evidence="11"/>
<evidence type="ECO:0000256" key="2">
    <source>
        <dbReference type="ARBA" id="ARBA00004687"/>
    </source>
</evidence>
<dbReference type="AlphaFoldDB" id="A0A9P8NT47"/>
<keyword evidence="13" id="KW-1185">Reference proteome</keyword>
<keyword evidence="3" id="KW-0337">GPI-anchor biosynthesis</keyword>
<feature type="transmembrane region" description="Helical" evidence="11">
    <location>
        <begin position="291"/>
        <end position="313"/>
    </location>
</feature>
<feature type="transmembrane region" description="Helical" evidence="11">
    <location>
        <begin position="160"/>
        <end position="177"/>
    </location>
</feature>
<comment type="similarity">
    <text evidence="10">Belongs to the glycosyltransferase 22 family. PIGZ subfamily.</text>
</comment>
<feature type="transmembrane region" description="Helical" evidence="11">
    <location>
        <begin position="183"/>
        <end position="199"/>
    </location>
</feature>
<feature type="transmembrane region" description="Helical" evidence="11">
    <location>
        <begin position="259"/>
        <end position="279"/>
    </location>
</feature>
<name>A0A9P8NT47_9ASCO</name>
<evidence type="ECO:0000256" key="4">
    <source>
        <dbReference type="ARBA" id="ARBA00022676"/>
    </source>
</evidence>
<proteinExistence type="inferred from homology"/>
<feature type="transmembrane region" description="Helical" evidence="11">
    <location>
        <begin position="12"/>
        <end position="31"/>
    </location>
</feature>
<evidence type="ECO:0000256" key="7">
    <source>
        <dbReference type="ARBA" id="ARBA00022824"/>
    </source>
</evidence>
<evidence type="ECO:0000313" key="13">
    <source>
        <dbReference type="Proteomes" id="UP000788993"/>
    </source>
</evidence>
<organism evidence="12 13">
    <name type="scientific">Ogataea polymorpha</name>
    <dbReference type="NCBI Taxonomy" id="460523"/>
    <lineage>
        <taxon>Eukaryota</taxon>
        <taxon>Fungi</taxon>
        <taxon>Dikarya</taxon>
        <taxon>Ascomycota</taxon>
        <taxon>Saccharomycotina</taxon>
        <taxon>Pichiomycetes</taxon>
        <taxon>Pichiales</taxon>
        <taxon>Pichiaceae</taxon>
        <taxon>Ogataea</taxon>
    </lineage>
</organism>
<dbReference type="GO" id="GO:0000026">
    <property type="term" value="F:alpha-1,2-mannosyltransferase activity"/>
    <property type="evidence" value="ECO:0007669"/>
    <property type="project" value="TreeGrafter"/>
</dbReference>
<dbReference type="GO" id="GO:0006506">
    <property type="term" value="P:GPI anchor biosynthetic process"/>
    <property type="evidence" value="ECO:0007669"/>
    <property type="project" value="UniProtKB-KW"/>
</dbReference>